<dbReference type="AlphaFoldDB" id="A0A1Q2LIY9"/>
<sequence length="69" mass="7945">MLNGDKEYYRVVIDLLKNIITALFVAELGLIGYFFTNNNEYTIYGIGIVFICLIFVGIIFFNIAENLRD</sequence>
<protein>
    <submittedName>
        <fullName evidence="2">Uncharacterized protein</fullName>
    </submittedName>
</protein>
<evidence type="ECO:0000313" key="2">
    <source>
        <dbReference type="EMBL" id="AQQ59977.1"/>
    </source>
</evidence>
<organism evidence="2 3">
    <name type="scientific">Helicobacter bilis</name>
    <dbReference type="NCBI Taxonomy" id="37372"/>
    <lineage>
        <taxon>Bacteria</taxon>
        <taxon>Pseudomonadati</taxon>
        <taxon>Campylobacterota</taxon>
        <taxon>Epsilonproteobacteria</taxon>
        <taxon>Campylobacterales</taxon>
        <taxon>Helicobacteraceae</taxon>
        <taxon>Helicobacter</taxon>
    </lineage>
</organism>
<feature type="transmembrane region" description="Helical" evidence="1">
    <location>
        <begin position="12"/>
        <end position="35"/>
    </location>
</feature>
<gene>
    <name evidence="2" type="ORF">XJ32_07620</name>
</gene>
<keyword evidence="1" id="KW-0472">Membrane</keyword>
<evidence type="ECO:0000313" key="3">
    <source>
        <dbReference type="Proteomes" id="UP000188298"/>
    </source>
</evidence>
<feature type="transmembrane region" description="Helical" evidence="1">
    <location>
        <begin position="41"/>
        <end position="64"/>
    </location>
</feature>
<proteinExistence type="predicted"/>
<name>A0A1Q2LIY9_9HELI</name>
<dbReference type="EMBL" id="CP019645">
    <property type="protein sequence ID" value="AQQ59977.1"/>
    <property type="molecule type" value="Genomic_DNA"/>
</dbReference>
<dbReference type="Proteomes" id="UP000188298">
    <property type="component" value="Chromosome"/>
</dbReference>
<dbReference type="KEGG" id="hbl:XJ32_07620"/>
<dbReference type="RefSeq" id="WP_077388900.1">
    <property type="nucleotide sequence ID" value="NZ_CALESD010000041.1"/>
</dbReference>
<keyword evidence="1" id="KW-1133">Transmembrane helix</keyword>
<reference evidence="2 3" key="1">
    <citation type="submission" date="2017-02" db="EMBL/GenBank/DDBJ databases">
        <title>Whole genome sequencing of Helicobacter bilis strain AAQJH.</title>
        <authorList>
            <person name="Conlan S."/>
            <person name="Thomas P.J."/>
            <person name="Mullikin J."/>
            <person name="Palmore T.N."/>
            <person name="Frank K.M."/>
            <person name="Segre J.A."/>
        </authorList>
    </citation>
    <scope>NUCLEOTIDE SEQUENCE [LARGE SCALE GENOMIC DNA]</scope>
    <source>
        <strain evidence="2 3">AAQJH</strain>
    </source>
</reference>
<keyword evidence="1" id="KW-0812">Transmembrane</keyword>
<evidence type="ECO:0000256" key="1">
    <source>
        <dbReference type="SAM" id="Phobius"/>
    </source>
</evidence>
<accession>A0A1Q2LIY9</accession>